<keyword evidence="2" id="KW-0813">Transport</keyword>
<keyword evidence="6" id="KW-1133">Transmembrane helix</keyword>
<dbReference type="Proteomes" id="UP000289738">
    <property type="component" value="Chromosome B07"/>
</dbReference>
<keyword evidence="8" id="KW-1185">Reference proteome</keyword>
<keyword evidence="6" id="KW-0472">Membrane</keyword>
<dbReference type="Gene3D" id="1.20.1530.20">
    <property type="match status" value="1"/>
</dbReference>
<gene>
    <name evidence="7" type="ORF">Ahy_B07g087985</name>
</gene>
<feature type="transmembrane region" description="Helical" evidence="6">
    <location>
        <begin position="12"/>
        <end position="30"/>
    </location>
</feature>
<evidence type="ECO:0008006" key="9">
    <source>
        <dbReference type="Google" id="ProtNLM"/>
    </source>
</evidence>
<keyword evidence="5" id="KW-0406">Ion transport</keyword>
<evidence type="ECO:0000313" key="7">
    <source>
        <dbReference type="EMBL" id="RYQ99956.1"/>
    </source>
</evidence>
<protein>
    <recommendedName>
        <fullName evidence="9">Cation/H+ exchanger domain-containing protein</fullName>
    </recommendedName>
</protein>
<sequence length="125" mass="14330">MDYLLLLSLRSLRTLFLFFCYLFFAIRVLKTNLTLIKGAARWKFVISMIHFTCIGKVFGTLVVSLLFQIPVREGVIFCLLRNTEGFIEIIVLNVLGDEVLSIMVLVTIMMTTIISPTMTLIHKPR</sequence>
<keyword evidence="3" id="KW-0633">Potassium transport</keyword>
<dbReference type="STRING" id="3818.A0A444YDH1"/>
<dbReference type="AlphaFoldDB" id="A0A444YDH1"/>
<organism evidence="7 8">
    <name type="scientific">Arachis hypogaea</name>
    <name type="common">Peanut</name>
    <dbReference type="NCBI Taxonomy" id="3818"/>
    <lineage>
        <taxon>Eukaryota</taxon>
        <taxon>Viridiplantae</taxon>
        <taxon>Streptophyta</taxon>
        <taxon>Embryophyta</taxon>
        <taxon>Tracheophyta</taxon>
        <taxon>Spermatophyta</taxon>
        <taxon>Magnoliopsida</taxon>
        <taxon>eudicotyledons</taxon>
        <taxon>Gunneridae</taxon>
        <taxon>Pentapetalae</taxon>
        <taxon>rosids</taxon>
        <taxon>fabids</taxon>
        <taxon>Fabales</taxon>
        <taxon>Fabaceae</taxon>
        <taxon>Papilionoideae</taxon>
        <taxon>50 kb inversion clade</taxon>
        <taxon>dalbergioids sensu lato</taxon>
        <taxon>Dalbergieae</taxon>
        <taxon>Pterocarpus clade</taxon>
        <taxon>Arachis</taxon>
    </lineage>
</organism>
<evidence type="ECO:0000256" key="3">
    <source>
        <dbReference type="ARBA" id="ARBA00022538"/>
    </source>
</evidence>
<dbReference type="GO" id="GO:0016020">
    <property type="term" value="C:membrane"/>
    <property type="evidence" value="ECO:0007669"/>
    <property type="project" value="UniProtKB-SubCell"/>
</dbReference>
<comment type="subcellular location">
    <subcellularLocation>
        <location evidence="1">Membrane</location>
        <topology evidence="1">Multi-pass membrane protein</topology>
    </subcellularLocation>
</comment>
<accession>A0A444YDH1</accession>
<dbReference type="PANTHER" id="PTHR32468:SF104">
    <property type="entry name" value="CATION_H+ EXCHANGER 3"/>
    <property type="match status" value="1"/>
</dbReference>
<dbReference type="GO" id="GO:0012505">
    <property type="term" value="C:endomembrane system"/>
    <property type="evidence" value="ECO:0007669"/>
    <property type="project" value="TreeGrafter"/>
</dbReference>
<feature type="transmembrane region" description="Helical" evidence="6">
    <location>
        <begin position="99"/>
        <end position="121"/>
    </location>
</feature>
<evidence type="ECO:0000256" key="2">
    <source>
        <dbReference type="ARBA" id="ARBA00022448"/>
    </source>
</evidence>
<dbReference type="GO" id="GO:0006813">
    <property type="term" value="P:potassium ion transport"/>
    <property type="evidence" value="ECO:0007669"/>
    <property type="project" value="UniProtKB-KW"/>
</dbReference>
<keyword evidence="4" id="KW-0630">Potassium</keyword>
<evidence type="ECO:0000256" key="5">
    <source>
        <dbReference type="ARBA" id="ARBA00023065"/>
    </source>
</evidence>
<dbReference type="GO" id="GO:0006885">
    <property type="term" value="P:regulation of pH"/>
    <property type="evidence" value="ECO:0007669"/>
    <property type="project" value="TreeGrafter"/>
</dbReference>
<name>A0A444YDH1_ARAHY</name>
<reference evidence="7 8" key="1">
    <citation type="submission" date="2019-01" db="EMBL/GenBank/DDBJ databases">
        <title>Sequencing of cultivated peanut Arachis hypogaea provides insights into genome evolution and oil improvement.</title>
        <authorList>
            <person name="Chen X."/>
        </authorList>
    </citation>
    <scope>NUCLEOTIDE SEQUENCE [LARGE SCALE GENOMIC DNA]</scope>
    <source>
        <strain evidence="8">cv. Fuhuasheng</strain>
        <tissue evidence="7">Leaves</tissue>
    </source>
</reference>
<evidence type="ECO:0000256" key="1">
    <source>
        <dbReference type="ARBA" id="ARBA00004141"/>
    </source>
</evidence>
<dbReference type="GO" id="GO:0098662">
    <property type="term" value="P:inorganic cation transmembrane transport"/>
    <property type="evidence" value="ECO:0007669"/>
    <property type="project" value="TreeGrafter"/>
</dbReference>
<feature type="transmembrane region" description="Helical" evidence="6">
    <location>
        <begin position="42"/>
        <end position="67"/>
    </location>
</feature>
<evidence type="ECO:0000256" key="4">
    <source>
        <dbReference type="ARBA" id="ARBA00022958"/>
    </source>
</evidence>
<evidence type="ECO:0000313" key="8">
    <source>
        <dbReference type="Proteomes" id="UP000289738"/>
    </source>
</evidence>
<dbReference type="PANTHER" id="PTHR32468">
    <property type="entry name" value="CATION/H + ANTIPORTER"/>
    <property type="match status" value="1"/>
</dbReference>
<dbReference type="EMBL" id="SDMP01000017">
    <property type="protein sequence ID" value="RYQ99956.1"/>
    <property type="molecule type" value="Genomic_DNA"/>
</dbReference>
<dbReference type="InterPro" id="IPR050794">
    <property type="entry name" value="CPA2_transporter"/>
</dbReference>
<keyword evidence="6" id="KW-0812">Transmembrane</keyword>
<proteinExistence type="predicted"/>
<comment type="caution">
    <text evidence="7">The sequence shown here is derived from an EMBL/GenBank/DDBJ whole genome shotgun (WGS) entry which is preliminary data.</text>
</comment>
<evidence type="ECO:0000256" key="6">
    <source>
        <dbReference type="SAM" id="Phobius"/>
    </source>
</evidence>
<dbReference type="InterPro" id="IPR038770">
    <property type="entry name" value="Na+/solute_symporter_sf"/>
</dbReference>